<accession>A0ABU5S2Y7</accession>
<dbReference type="Proteomes" id="UP001303899">
    <property type="component" value="Unassembled WGS sequence"/>
</dbReference>
<evidence type="ECO:0000313" key="3">
    <source>
        <dbReference type="Proteomes" id="UP001303899"/>
    </source>
</evidence>
<proteinExistence type="predicted"/>
<sequence length="478" mass="54354">MKEQYYTCKLLSDVVLNNKMATEGNMTTLDYIAGSNFLGVVANEIYKNQEGKAYKILHAGDVSFGDAHISLDGKEVSYAMPFSLFKDKLDKTKAWVHHLLEKSHFDNFREKGIQLKQERSGYLTPSGHILKSPEKNFALKSAQDREERRSKDGAMFGFESLKAGQVYVFSVRYHNAEYQQIVENFLLGEKRIGKSKTAQFGQVCIEKFKNEQAPKRIDSIPNTDYTIVYAESNLCFFNEFGQTTFQPEPKDLGLSGGEICWKKSQIRTYAYSPWNGIRNTPNTQRDCILKGSVFYIKDAVAPEEKTNSVGEYQAEGLGRVIYNPKFLKGNQSTGEWEFELFNEPNNPDNKGESTPREPQTNLGKFLNELKGQKENDLAISKAVQLELDSATKGLKEISSSQWGGVRAYATKAKNVEELRTNLFEDFLTHGVSAEKYWDKDRNRETLRQTFERNIEHGTSFLAKYSAEMAKVATKSNEK</sequence>
<reference evidence="2 3" key="1">
    <citation type="submission" date="2023-12" db="EMBL/GenBank/DDBJ databases">
        <title>Novel species of the genus Arcicella isolated from rivers.</title>
        <authorList>
            <person name="Lu H."/>
        </authorList>
    </citation>
    <scope>NUCLEOTIDE SEQUENCE [LARGE SCALE GENOMIC DNA]</scope>
    <source>
        <strain evidence="2 3">DC2W</strain>
    </source>
</reference>
<dbReference type="RefSeq" id="WP_323327735.1">
    <property type="nucleotide sequence ID" value="NZ_JAYGIL010000007.1"/>
</dbReference>
<keyword evidence="3" id="KW-1185">Reference proteome</keyword>
<evidence type="ECO:0000313" key="2">
    <source>
        <dbReference type="EMBL" id="MEA5402818.1"/>
    </source>
</evidence>
<name>A0ABU5S2Y7_9BACT</name>
<feature type="region of interest" description="Disordered" evidence="1">
    <location>
        <begin position="341"/>
        <end position="361"/>
    </location>
</feature>
<organism evidence="2 3">
    <name type="scientific">Arcicella gelida</name>
    <dbReference type="NCBI Taxonomy" id="2984195"/>
    <lineage>
        <taxon>Bacteria</taxon>
        <taxon>Pseudomonadati</taxon>
        <taxon>Bacteroidota</taxon>
        <taxon>Cytophagia</taxon>
        <taxon>Cytophagales</taxon>
        <taxon>Flectobacillaceae</taxon>
        <taxon>Arcicella</taxon>
    </lineage>
</organism>
<evidence type="ECO:0008006" key="4">
    <source>
        <dbReference type="Google" id="ProtNLM"/>
    </source>
</evidence>
<protein>
    <recommendedName>
        <fullName evidence="4">CRISPR-associated protein</fullName>
    </recommendedName>
</protein>
<evidence type="ECO:0000256" key="1">
    <source>
        <dbReference type="SAM" id="MobiDB-lite"/>
    </source>
</evidence>
<gene>
    <name evidence="2" type="ORF">VB776_07825</name>
</gene>
<comment type="caution">
    <text evidence="2">The sequence shown here is derived from an EMBL/GenBank/DDBJ whole genome shotgun (WGS) entry which is preliminary data.</text>
</comment>
<dbReference type="EMBL" id="JAYGIL010000007">
    <property type="protein sequence ID" value="MEA5402818.1"/>
    <property type="molecule type" value="Genomic_DNA"/>
</dbReference>